<reference evidence="3 4" key="1">
    <citation type="journal article" date="2020" name="Syst. Appl. Microbiol.">
        <title>Arthrospiribacter ruber gen. nov., sp. nov., a novel bacterium isolated from Arthrospira cultures.</title>
        <authorList>
            <person name="Waleron M."/>
            <person name="Misztak A."/>
            <person name="Waleron M.M."/>
            <person name="Furmaniak M."/>
            <person name="Mrozik A."/>
            <person name="Waleron K."/>
        </authorList>
    </citation>
    <scope>NUCLEOTIDE SEQUENCE [LARGE SCALE GENOMIC DNA]</scope>
    <source>
        <strain evidence="3 4">DPMB0001</strain>
    </source>
</reference>
<protein>
    <submittedName>
        <fullName evidence="3">Phage major capsid protein</fullName>
    </submittedName>
</protein>
<proteinExistence type="predicted"/>
<evidence type="ECO:0000256" key="1">
    <source>
        <dbReference type="ARBA" id="ARBA00004328"/>
    </source>
</evidence>
<comment type="subcellular location">
    <subcellularLocation>
        <location evidence="1">Virion</location>
    </subcellularLocation>
</comment>
<keyword evidence="4" id="KW-1185">Reference proteome</keyword>
<feature type="domain" description="Phage capsid-like C-terminal" evidence="2">
    <location>
        <begin position="151"/>
        <end position="389"/>
    </location>
</feature>
<evidence type="ECO:0000313" key="4">
    <source>
        <dbReference type="Proteomes" id="UP000727490"/>
    </source>
</evidence>
<name>A0A951MGL5_9BACT</name>
<dbReference type="AlphaFoldDB" id="A0A951MGL5"/>
<dbReference type="Proteomes" id="UP000727490">
    <property type="component" value="Unassembled WGS sequence"/>
</dbReference>
<dbReference type="Pfam" id="PF05065">
    <property type="entry name" value="Phage_capsid"/>
    <property type="match status" value="1"/>
</dbReference>
<dbReference type="EMBL" id="RPHB01000007">
    <property type="protein sequence ID" value="MBW3469086.1"/>
    <property type="molecule type" value="Genomic_DNA"/>
</dbReference>
<dbReference type="NCBIfam" id="TIGR01554">
    <property type="entry name" value="major_cap_HK97"/>
    <property type="match status" value="1"/>
</dbReference>
<organism evidence="3 4">
    <name type="scientific">Arthrospiribacter ruber</name>
    <dbReference type="NCBI Taxonomy" id="2487934"/>
    <lineage>
        <taxon>Bacteria</taxon>
        <taxon>Pseudomonadati</taxon>
        <taxon>Bacteroidota</taxon>
        <taxon>Cytophagia</taxon>
        <taxon>Cytophagales</taxon>
        <taxon>Cyclobacteriaceae</taxon>
        <taxon>Arthrospiribacter</taxon>
    </lineage>
</organism>
<dbReference type="InterPro" id="IPR054612">
    <property type="entry name" value="Phage_capsid-like_C"/>
</dbReference>
<dbReference type="RefSeq" id="WP_219291506.1">
    <property type="nucleotide sequence ID" value="NZ_RPHB01000007.1"/>
</dbReference>
<comment type="caution">
    <text evidence="3">The sequence shown here is derived from an EMBL/GenBank/DDBJ whole genome shotgun (WGS) entry which is preliminary data.</text>
</comment>
<sequence>MKKSVELRKKLAGIEEEMQSILDTAKVENRSLNDTEQVDFDGKFEQVEALKRSIEQAERVETFEARKASEVPAIKSNKGGEYSIIGHINAVRSGKVDGVFAEAQAEGEKELRNAGVATNSGAVYIPTNYRNFSVTGDSGAKGGNMVATEKGGIIESLFEGSLLDKVGATRFIGLQGNLDLPKGSAVTSTWEAENASVTPTSHDIGQVALRPNRLATRMNVSNQLMIQSSASVEAYLRGEIEKSIQKSLDEKYIENLLASNETQSVVVGANGGALWYAKLQEFIEKVGESEVDIERCKFLLNFRTYSDLKTLAKASGSDKFAIDGDKLDGYDYVLTNRMPSNLSKGDSTGVLSAMAFGDFSTSIVAGWGAVEILVDPYTQAGAGQTVLNVGSYWDLKDMYFNGKAVAKDIARAS</sequence>
<dbReference type="InterPro" id="IPR024455">
    <property type="entry name" value="Phage_capsid"/>
</dbReference>
<evidence type="ECO:0000313" key="3">
    <source>
        <dbReference type="EMBL" id="MBW3469086.1"/>
    </source>
</evidence>
<evidence type="ECO:0000259" key="2">
    <source>
        <dbReference type="Pfam" id="PF05065"/>
    </source>
</evidence>
<accession>A0A951MGL5</accession>
<gene>
    <name evidence="3" type="ORF">EGN73_14895</name>
</gene>